<reference evidence="3 4" key="2">
    <citation type="journal article" date="2016" name="Genome Announc.">
        <title>Draft Genome Sequence of Erythromycin- and Oxytetracycline-Sensitive Nocardia seriolae Strain U-1 (NBRC 110359).</title>
        <authorList>
            <person name="Imajoh M."/>
            <person name="Sukeda M."/>
            <person name="Shimizu M."/>
            <person name="Yamane J."/>
            <person name="Ohnishi K."/>
            <person name="Oshima S."/>
        </authorList>
    </citation>
    <scope>NUCLEOTIDE SEQUENCE [LARGE SCALE GENOMIC DNA]</scope>
    <source>
        <strain evidence="3 4">U-1</strain>
    </source>
</reference>
<name>A0A0B8NEK2_9NOCA</name>
<dbReference type="InterPro" id="IPR024775">
    <property type="entry name" value="DinB-like"/>
</dbReference>
<evidence type="ECO:0000313" key="4">
    <source>
        <dbReference type="Proteomes" id="UP000037179"/>
    </source>
</evidence>
<evidence type="ECO:0000313" key="3">
    <source>
        <dbReference type="EMBL" id="GAP29039.1"/>
    </source>
</evidence>
<dbReference type="Proteomes" id="UP000180166">
    <property type="component" value="Chromosome"/>
</dbReference>
<dbReference type="Proteomes" id="UP000037179">
    <property type="component" value="Unassembled WGS sequence"/>
</dbReference>
<dbReference type="InterPro" id="IPR034660">
    <property type="entry name" value="DinB/YfiT-like"/>
</dbReference>
<dbReference type="OrthoDB" id="4196751at2"/>
<feature type="domain" description="DinB-like" evidence="1">
    <location>
        <begin position="15"/>
        <end position="172"/>
    </location>
</feature>
<organism evidence="3 4">
    <name type="scientific">Nocardia seriolae</name>
    <dbReference type="NCBI Taxonomy" id="37332"/>
    <lineage>
        <taxon>Bacteria</taxon>
        <taxon>Bacillati</taxon>
        <taxon>Actinomycetota</taxon>
        <taxon>Actinomycetes</taxon>
        <taxon>Mycobacteriales</taxon>
        <taxon>Nocardiaceae</taxon>
        <taxon>Nocardia</taxon>
    </lineage>
</organism>
<dbReference type="Gene3D" id="1.20.120.450">
    <property type="entry name" value="dinb family like domain"/>
    <property type="match status" value="1"/>
</dbReference>
<gene>
    <name evidence="2" type="ORF">NS506_04912</name>
    <name evidence="3" type="ORF">NSK11_contig00048-0011</name>
</gene>
<reference evidence="4" key="1">
    <citation type="submission" date="2015-07" db="EMBL/GenBank/DDBJ databases">
        <title>Nocardia seriolae U-1 whole genome shotgun sequence.</title>
        <authorList>
            <person name="Imajoh M."/>
            <person name="Fukumoto Y."/>
            <person name="Sukeda M."/>
            <person name="Yamane J."/>
            <person name="Yamasaki K."/>
            <person name="Shimizu M."/>
            <person name="Ohnishi K."/>
            <person name="Oshima S."/>
        </authorList>
    </citation>
    <scope>NUCLEOTIDE SEQUENCE [LARGE SCALE GENOMIC DNA]</scope>
    <source>
        <strain evidence="4">U-1</strain>
    </source>
</reference>
<dbReference type="KEGG" id="nsr:NS506_04912"/>
<dbReference type="SUPFAM" id="SSF109854">
    <property type="entry name" value="DinB/YfiT-like putative metalloenzymes"/>
    <property type="match status" value="1"/>
</dbReference>
<dbReference type="Pfam" id="PF12867">
    <property type="entry name" value="DinB_2"/>
    <property type="match status" value="1"/>
</dbReference>
<keyword evidence="4" id="KW-1185">Reference proteome</keyword>
<evidence type="ECO:0000313" key="2">
    <source>
        <dbReference type="EMBL" id="APA98958.1"/>
    </source>
</evidence>
<evidence type="ECO:0000259" key="1">
    <source>
        <dbReference type="Pfam" id="PF12867"/>
    </source>
</evidence>
<proteinExistence type="predicted"/>
<dbReference type="EMBL" id="BBYQ01000048">
    <property type="protein sequence ID" value="GAP29039.1"/>
    <property type="molecule type" value="Genomic_DNA"/>
</dbReference>
<evidence type="ECO:0000313" key="5">
    <source>
        <dbReference type="Proteomes" id="UP000180166"/>
    </source>
</evidence>
<dbReference type="AlphaFoldDB" id="A0A0B8NEK2"/>
<dbReference type="RefSeq" id="WP_033087070.1">
    <property type="nucleotide sequence ID" value="NZ_AP017900.1"/>
</dbReference>
<reference evidence="2 5" key="3">
    <citation type="submission" date="2016-10" db="EMBL/GenBank/DDBJ databases">
        <title>Genome sequence of Nocardia seriolae strain EM150506, isolated from Anguila japonica.</title>
        <authorList>
            <person name="Han H.-J."/>
        </authorList>
    </citation>
    <scope>NUCLEOTIDE SEQUENCE [LARGE SCALE GENOMIC DNA]</scope>
    <source>
        <strain evidence="2 5">EM150506</strain>
    </source>
</reference>
<protein>
    <recommendedName>
        <fullName evidence="1">DinB-like domain-containing protein</fullName>
    </recommendedName>
</protein>
<dbReference type="GeneID" id="93375030"/>
<sequence>MSHPRVDRDALAADLERARTDFHQLLNTTGSDEWKALSNGTRWTNEELLFHMVFGYMIVQKLLILRRVLARLPAGVGRANARFLNTATVPFDWVNFHGSRVAARVYNRRRMGAKMDRVIASLQRSLRSESEANFALAMPYPNRWDPYFQDSMTLADMYRYPGRHYDHHRLQLTTTGARER</sequence>
<accession>A0A0B8NEK2</accession>
<dbReference type="EMBL" id="CP017839">
    <property type="protein sequence ID" value="APA98958.1"/>
    <property type="molecule type" value="Genomic_DNA"/>
</dbReference>